<dbReference type="SUPFAM" id="SSF57756">
    <property type="entry name" value="Retrovirus zinc finger-like domains"/>
    <property type="match status" value="1"/>
</dbReference>
<feature type="region of interest" description="Disordered" evidence="2">
    <location>
        <begin position="1"/>
        <end position="41"/>
    </location>
</feature>
<feature type="compositionally biased region" description="Basic and acidic residues" evidence="2">
    <location>
        <begin position="177"/>
        <end position="203"/>
    </location>
</feature>
<keyword evidence="1" id="KW-0862">Zinc</keyword>
<organism evidence="4 5">
    <name type="scientific">Aphis craccivora</name>
    <name type="common">Cowpea aphid</name>
    <dbReference type="NCBI Taxonomy" id="307492"/>
    <lineage>
        <taxon>Eukaryota</taxon>
        <taxon>Metazoa</taxon>
        <taxon>Ecdysozoa</taxon>
        <taxon>Arthropoda</taxon>
        <taxon>Hexapoda</taxon>
        <taxon>Insecta</taxon>
        <taxon>Pterygota</taxon>
        <taxon>Neoptera</taxon>
        <taxon>Paraneoptera</taxon>
        <taxon>Hemiptera</taxon>
        <taxon>Sternorrhyncha</taxon>
        <taxon>Aphidomorpha</taxon>
        <taxon>Aphidoidea</taxon>
        <taxon>Aphididae</taxon>
        <taxon>Aphidini</taxon>
        <taxon>Aphis</taxon>
        <taxon>Aphis</taxon>
    </lineage>
</organism>
<feature type="domain" description="CCHC-type" evidence="3">
    <location>
        <begin position="393"/>
        <end position="407"/>
    </location>
</feature>
<feature type="compositionally biased region" description="Polar residues" evidence="2">
    <location>
        <begin position="9"/>
        <end position="30"/>
    </location>
</feature>
<evidence type="ECO:0000256" key="2">
    <source>
        <dbReference type="SAM" id="MobiDB-lite"/>
    </source>
</evidence>
<keyword evidence="1" id="KW-0863">Zinc-finger</keyword>
<dbReference type="SMART" id="SM00343">
    <property type="entry name" value="ZnF_C2HC"/>
    <property type="match status" value="2"/>
</dbReference>
<proteinExistence type="predicted"/>
<dbReference type="AlphaFoldDB" id="A0A6G0YFP2"/>
<dbReference type="GO" id="GO:0003676">
    <property type="term" value="F:nucleic acid binding"/>
    <property type="evidence" value="ECO:0007669"/>
    <property type="project" value="InterPro"/>
</dbReference>
<comment type="caution">
    <text evidence="4">The sequence shown here is derived from an EMBL/GenBank/DDBJ whole genome shotgun (WGS) entry which is preliminary data.</text>
</comment>
<gene>
    <name evidence="4" type="ORF">FWK35_00015806</name>
</gene>
<evidence type="ECO:0000313" key="4">
    <source>
        <dbReference type="EMBL" id="KAF0754866.1"/>
    </source>
</evidence>
<evidence type="ECO:0000256" key="1">
    <source>
        <dbReference type="PROSITE-ProRule" id="PRU00047"/>
    </source>
</evidence>
<dbReference type="PROSITE" id="PS50158">
    <property type="entry name" value="ZF_CCHC"/>
    <property type="match status" value="1"/>
</dbReference>
<protein>
    <recommendedName>
        <fullName evidence="3">CCHC-type domain-containing protein</fullName>
    </recommendedName>
</protein>
<dbReference type="Proteomes" id="UP000478052">
    <property type="component" value="Unassembled WGS sequence"/>
</dbReference>
<keyword evidence="1" id="KW-0479">Metal-binding</keyword>
<feature type="region of interest" description="Disordered" evidence="2">
    <location>
        <begin position="171"/>
        <end position="203"/>
    </location>
</feature>
<dbReference type="OrthoDB" id="6626910at2759"/>
<evidence type="ECO:0000313" key="5">
    <source>
        <dbReference type="Proteomes" id="UP000478052"/>
    </source>
</evidence>
<keyword evidence="5" id="KW-1185">Reference proteome</keyword>
<dbReference type="GO" id="GO:0008270">
    <property type="term" value="F:zinc ion binding"/>
    <property type="evidence" value="ECO:0007669"/>
    <property type="project" value="UniProtKB-KW"/>
</dbReference>
<dbReference type="InterPro" id="IPR036875">
    <property type="entry name" value="Znf_CCHC_sf"/>
</dbReference>
<dbReference type="InterPro" id="IPR001878">
    <property type="entry name" value="Znf_CCHC"/>
</dbReference>
<name>A0A6G0YFP2_APHCR</name>
<evidence type="ECO:0000259" key="3">
    <source>
        <dbReference type="PROSITE" id="PS50158"/>
    </source>
</evidence>
<accession>A0A6G0YFP2</accession>
<sequence length="449" mass="50169">MSDRDSDSMDVNTNEVSQPLQRSPLSQGGSPAQKRTRSLPDPAPIAREAIKWIRHTIEEHATKRAVVPVEMQRNMYTKLSALDSAVHDLVIANLNLKSQLEESRRSAEICVGAAAAQFGAELRLREAAHEQTLEAVVARYAEKEAARALEVAEMGKNTPCMPLDLAEAPTYATATATKRETGTRERKADRSRSRAEKRNNKVKEAKKEVHVPAFILKECPGKSAKNVRNLIWTQVVEKKIRPKCQTVTIKTGKVILKPTDKETSDVLRQKSKVCPSLLQTDNLRWPRLIIKGVCSDTVISQRDIFEQNPELGISEDTMEEVVRPVFRTGPRDRAYTNCVVEVNPNFYGKFENTMIYLGFMRCTISPYEEVTQCHLCLRFGHPAAKCNDKEAVCAHCSRKGHKAADCPAAEADPTCANCRGKHSARDKTCSARTAYLFAQVRRTDYGTSQ</sequence>
<reference evidence="4 5" key="1">
    <citation type="submission" date="2019-08" db="EMBL/GenBank/DDBJ databases">
        <title>Whole genome of Aphis craccivora.</title>
        <authorList>
            <person name="Voronova N.V."/>
            <person name="Shulinski R.S."/>
            <person name="Bandarenka Y.V."/>
            <person name="Zhorov D.G."/>
            <person name="Warner D."/>
        </authorList>
    </citation>
    <scope>NUCLEOTIDE SEQUENCE [LARGE SCALE GENOMIC DNA]</scope>
    <source>
        <strain evidence="4">180601</strain>
        <tissue evidence="4">Whole Body</tissue>
    </source>
</reference>
<dbReference type="Gene3D" id="4.10.60.10">
    <property type="entry name" value="Zinc finger, CCHC-type"/>
    <property type="match status" value="1"/>
</dbReference>
<dbReference type="EMBL" id="VUJU01004296">
    <property type="protein sequence ID" value="KAF0754866.1"/>
    <property type="molecule type" value="Genomic_DNA"/>
</dbReference>